<dbReference type="PROSITE" id="PS00687">
    <property type="entry name" value="ALDEHYDE_DEHYDR_GLU"/>
    <property type="match status" value="1"/>
</dbReference>
<evidence type="ECO:0000313" key="8">
    <source>
        <dbReference type="Proteomes" id="UP000053176"/>
    </source>
</evidence>
<dbReference type="GO" id="GO:0004030">
    <property type="term" value="F:aldehyde dehydrogenase [NAD(P)+] activity"/>
    <property type="evidence" value="ECO:0007669"/>
    <property type="project" value="UniProtKB-ARBA"/>
</dbReference>
<dbReference type="PANTHER" id="PTHR11699">
    <property type="entry name" value="ALDEHYDE DEHYDROGENASE-RELATED"/>
    <property type="match status" value="1"/>
</dbReference>
<evidence type="ECO:0000259" key="6">
    <source>
        <dbReference type="Pfam" id="PF00171"/>
    </source>
</evidence>
<dbReference type="CDD" id="cd07112">
    <property type="entry name" value="ALDH_GABALDH-PuuC"/>
    <property type="match status" value="1"/>
</dbReference>
<feature type="active site" evidence="4">
    <location>
        <position position="268"/>
    </location>
</feature>
<feature type="domain" description="Aldehyde dehydrogenase" evidence="6">
    <location>
        <begin position="36"/>
        <end position="494"/>
    </location>
</feature>
<evidence type="ECO:0000256" key="5">
    <source>
        <dbReference type="RuleBase" id="RU003345"/>
    </source>
</evidence>
<accession>A0A124GFY2</accession>
<dbReference type="EMBL" id="LPWA01000124">
    <property type="protein sequence ID" value="KUM25028.1"/>
    <property type="molecule type" value="Genomic_DNA"/>
</dbReference>
<comment type="similarity">
    <text evidence="1 5">Belongs to the aldehyde dehydrogenase family.</text>
</comment>
<organism evidence="7 8">
    <name type="scientific">Rhizobium loti</name>
    <name type="common">Mesorhizobium loti</name>
    <dbReference type="NCBI Taxonomy" id="381"/>
    <lineage>
        <taxon>Bacteria</taxon>
        <taxon>Pseudomonadati</taxon>
        <taxon>Pseudomonadota</taxon>
        <taxon>Alphaproteobacteria</taxon>
        <taxon>Hyphomicrobiales</taxon>
        <taxon>Phyllobacteriaceae</taxon>
        <taxon>Mesorhizobium</taxon>
    </lineage>
</organism>
<evidence type="ECO:0000313" key="7">
    <source>
        <dbReference type="EMBL" id="KUM25028.1"/>
    </source>
</evidence>
<comment type="caution">
    <text evidence="7">The sequence shown here is derived from an EMBL/GenBank/DDBJ whole genome shotgun (WGS) entry which is preliminary data.</text>
</comment>
<dbReference type="Gene3D" id="3.40.605.10">
    <property type="entry name" value="Aldehyde Dehydrogenase, Chain A, domain 1"/>
    <property type="match status" value="1"/>
</dbReference>
<name>A0A124GFY2_RHILI</name>
<gene>
    <name evidence="7" type="ORF">AU467_27905</name>
</gene>
<dbReference type="InterPro" id="IPR016161">
    <property type="entry name" value="Ald_DH/histidinol_DH"/>
</dbReference>
<evidence type="ECO:0000256" key="3">
    <source>
        <dbReference type="ARBA" id="ARBA00023097"/>
    </source>
</evidence>
<dbReference type="InterPro" id="IPR015590">
    <property type="entry name" value="Aldehyde_DH_dom"/>
</dbReference>
<dbReference type="Gene3D" id="3.40.309.10">
    <property type="entry name" value="Aldehyde Dehydrogenase, Chain A, domain 2"/>
    <property type="match status" value="1"/>
</dbReference>
<dbReference type="Proteomes" id="UP000053176">
    <property type="component" value="Unassembled WGS sequence"/>
</dbReference>
<sequence>MSSLLTRDEYQNLADSLPLPTNAVIDGKARAALSGDTFETINPATGQVIARIASCGQADVDLAVEKARLAFESGAWSRAHPSERKRVLRRLVKLMERNAHELAVIETLESGKPIYDVETIDVPEALHCLEWHAEATDKLYGQTSPSGDDVVSLIVRQPLGVVACVLPWNFPILMLAWKIGPALATGNSVIVKPAEQTNMSTLRIAELAHEAGIPPGVLQIVTGPGETTGKALGLHADIDMVAFTGSTDVGRKFLEYSARSNLKRIVLECGGKNPCIVLDDAENLDVVAQHVTQAVFWNMGENCSSNSRLIVHEKIKDRLVETVLHKLKEWPLGEPLDPGNRLGAIVSKEQFDRIMGYIKKGRAEGARIVTGGNAHKHGKGYFIEPTVFDDVTPEMTIAREEIFGPVLSVITVANAEEAVRVANDTQYGLAASIFTANLGKAHRIARDIRAGTVTINCYGEGDISTPFGGFKLSGFGGRDKSLHAHDQYTELKTIWADISDPKVSRAVD</sequence>
<dbReference type="SUPFAM" id="SSF53720">
    <property type="entry name" value="ALDH-like"/>
    <property type="match status" value="1"/>
</dbReference>
<dbReference type="InterPro" id="IPR029510">
    <property type="entry name" value="Ald_DH_CS_GLU"/>
</dbReference>
<dbReference type="InterPro" id="IPR016163">
    <property type="entry name" value="Ald_DH_C"/>
</dbReference>
<dbReference type="FunFam" id="3.40.309.10:FF:000012">
    <property type="entry name" value="Betaine aldehyde dehydrogenase"/>
    <property type="match status" value="1"/>
</dbReference>
<dbReference type="AlphaFoldDB" id="A0A124GFY2"/>
<evidence type="ECO:0000256" key="4">
    <source>
        <dbReference type="PROSITE-ProRule" id="PRU10007"/>
    </source>
</evidence>
<dbReference type="Pfam" id="PF00171">
    <property type="entry name" value="Aldedh"/>
    <property type="match status" value="1"/>
</dbReference>
<proteinExistence type="inferred from homology"/>
<reference evidence="7 8" key="1">
    <citation type="submission" date="2015-12" db="EMBL/GenBank/DDBJ databases">
        <title>Draft genome sequence of Mesorhizobium sp. UFLA 01-765, a multitolerant efficient symbiont and plant-growth promoting strain isolated from Zn-mining soil using Leucaena leucocephala as a trap plant.</title>
        <authorList>
            <person name="Rangel W.M."/>
            <person name="Thijs S."/>
            <person name="Longatti S.M."/>
            <person name="Moreira F.M."/>
            <person name="Weyens N."/>
            <person name="Vangronsveld J."/>
            <person name="Van Hamme J.D."/>
            <person name="Bottos E.M."/>
            <person name="Rineau F."/>
        </authorList>
    </citation>
    <scope>NUCLEOTIDE SEQUENCE [LARGE SCALE GENOMIC DNA]</scope>
    <source>
        <strain evidence="7 8">UFLA 01-765</strain>
    </source>
</reference>
<keyword evidence="3" id="KW-0558">Oxidation</keyword>
<evidence type="ECO:0000256" key="2">
    <source>
        <dbReference type="ARBA" id="ARBA00023002"/>
    </source>
</evidence>
<evidence type="ECO:0000256" key="1">
    <source>
        <dbReference type="ARBA" id="ARBA00009986"/>
    </source>
</evidence>
<keyword evidence="2 5" id="KW-0560">Oxidoreductase</keyword>
<dbReference type="InterPro" id="IPR016162">
    <property type="entry name" value="Ald_DH_N"/>
</dbReference>
<dbReference type="FunFam" id="3.40.605.10:FF:000001">
    <property type="entry name" value="Aldehyde dehydrogenase 1"/>
    <property type="match status" value="1"/>
</dbReference>
<dbReference type="OrthoDB" id="9812625at2"/>
<protein>
    <submittedName>
        <fullName evidence="7">Aldehyde dehydrogenase</fullName>
    </submittedName>
</protein>